<name>A0A2U3KDF4_9FIRM</name>
<dbReference type="Proteomes" id="UP000238916">
    <property type="component" value="Unassembled WGS sequence"/>
</dbReference>
<reference evidence="2" key="1">
    <citation type="submission" date="2018-02" db="EMBL/GenBank/DDBJ databases">
        <authorList>
            <person name="Hausmann B."/>
        </authorList>
    </citation>
    <scope>NUCLEOTIDE SEQUENCE [LARGE SCALE GENOMIC DNA]</scope>
    <source>
        <strain evidence="2">Peat soil MAG SbF1</strain>
    </source>
</reference>
<evidence type="ECO:0000313" key="1">
    <source>
        <dbReference type="EMBL" id="SPF37550.1"/>
    </source>
</evidence>
<protein>
    <submittedName>
        <fullName evidence="1">Uncharacterized protein</fullName>
    </submittedName>
</protein>
<sequence>MAYDYSSMMVPTVNKITDIHMNEGIFSKRVETLEGIRESVGFKDG</sequence>
<proteinExistence type="predicted"/>
<gene>
    <name evidence="1" type="ORF">SBF1_1830022</name>
</gene>
<dbReference type="AlphaFoldDB" id="A0A2U3KDF4"/>
<dbReference type="EMBL" id="OMOF01000094">
    <property type="protein sequence ID" value="SPF37550.1"/>
    <property type="molecule type" value="Genomic_DNA"/>
</dbReference>
<accession>A0A2U3KDF4</accession>
<evidence type="ECO:0000313" key="2">
    <source>
        <dbReference type="Proteomes" id="UP000238916"/>
    </source>
</evidence>
<organism evidence="1 2">
    <name type="scientific">Candidatus Desulfosporosinus infrequens</name>
    <dbReference type="NCBI Taxonomy" id="2043169"/>
    <lineage>
        <taxon>Bacteria</taxon>
        <taxon>Bacillati</taxon>
        <taxon>Bacillota</taxon>
        <taxon>Clostridia</taxon>
        <taxon>Eubacteriales</taxon>
        <taxon>Desulfitobacteriaceae</taxon>
        <taxon>Desulfosporosinus</taxon>
    </lineage>
</organism>